<evidence type="ECO:0000256" key="5">
    <source>
        <dbReference type="ARBA" id="ARBA00022723"/>
    </source>
</evidence>
<dbReference type="Pfam" id="PF01636">
    <property type="entry name" value="APH"/>
    <property type="match status" value="1"/>
</dbReference>
<feature type="active site" evidence="11">
    <location>
        <position position="244"/>
    </location>
</feature>
<dbReference type="Proteomes" id="UP000529637">
    <property type="component" value="Unassembled WGS sequence"/>
</dbReference>
<dbReference type="RefSeq" id="WP_176067680.1">
    <property type="nucleotide sequence ID" value="NZ_JABWMJ010000003.1"/>
</dbReference>
<keyword evidence="1 11" id="KW-0963">Cytoplasm</keyword>
<dbReference type="InterPro" id="IPR032882">
    <property type="entry name" value="SrkA/RdoA"/>
</dbReference>
<organism evidence="13 14">
    <name type="scientific">Piscinibacter koreensis</name>
    <dbReference type="NCBI Taxonomy" id="2742824"/>
    <lineage>
        <taxon>Bacteria</taxon>
        <taxon>Pseudomonadati</taxon>
        <taxon>Pseudomonadota</taxon>
        <taxon>Betaproteobacteria</taxon>
        <taxon>Burkholderiales</taxon>
        <taxon>Sphaerotilaceae</taxon>
        <taxon>Piscinibacter</taxon>
    </lineage>
</organism>
<proteinExistence type="inferred from homology"/>
<feature type="domain" description="Aminoglycoside phosphotransferase" evidence="12">
    <location>
        <begin position="41"/>
        <end position="287"/>
    </location>
</feature>
<keyword evidence="7 11" id="KW-0418">Kinase</keyword>
<comment type="cofactor">
    <cofactor evidence="11">
        <name>Mg(2+)</name>
        <dbReference type="ChEBI" id="CHEBI:18420"/>
    </cofactor>
</comment>
<feature type="binding site" evidence="11">
    <location>
        <position position="232"/>
    </location>
    <ligand>
        <name>Mg(2+)</name>
        <dbReference type="ChEBI" id="CHEBI:18420"/>
    </ligand>
</feature>
<comment type="similarity">
    <text evidence="11">Belongs to the SrkA/RdoA protein kinase family.</text>
</comment>
<dbReference type="PANTHER" id="PTHR39573">
    <property type="entry name" value="STRESS RESPONSE KINASE A"/>
    <property type="match status" value="1"/>
</dbReference>
<evidence type="ECO:0000256" key="11">
    <source>
        <dbReference type="HAMAP-Rule" id="MF_01497"/>
    </source>
</evidence>
<accession>A0A7Y6TVY6</accession>
<comment type="catalytic activity">
    <reaction evidence="11">
        <text>L-seryl-[protein] + ATP = O-phospho-L-seryl-[protein] + ADP + H(+)</text>
        <dbReference type="Rhea" id="RHEA:17989"/>
        <dbReference type="Rhea" id="RHEA-COMP:9863"/>
        <dbReference type="Rhea" id="RHEA-COMP:11604"/>
        <dbReference type="ChEBI" id="CHEBI:15378"/>
        <dbReference type="ChEBI" id="CHEBI:29999"/>
        <dbReference type="ChEBI" id="CHEBI:30616"/>
        <dbReference type="ChEBI" id="CHEBI:83421"/>
        <dbReference type="ChEBI" id="CHEBI:456216"/>
        <dbReference type="EC" id="2.7.11.1"/>
    </reaction>
</comment>
<evidence type="ECO:0000256" key="4">
    <source>
        <dbReference type="ARBA" id="ARBA00022679"/>
    </source>
</evidence>
<evidence type="ECO:0000313" key="14">
    <source>
        <dbReference type="Proteomes" id="UP000529637"/>
    </source>
</evidence>
<comment type="caution">
    <text evidence="13">The sequence shown here is derived from an EMBL/GenBank/DDBJ whole genome shotgun (WGS) entry which is preliminary data.</text>
</comment>
<keyword evidence="4 11" id="KW-0808">Transferase</keyword>
<evidence type="ECO:0000256" key="3">
    <source>
        <dbReference type="ARBA" id="ARBA00022553"/>
    </source>
</evidence>
<keyword evidence="8 11" id="KW-0067">ATP-binding</keyword>
<keyword evidence="5 11" id="KW-0479">Metal-binding</keyword>
<evidence type="ECO:0000256" key="8">
    <source>
        <dbReference type="ARBA" id="ARBA00022840"/>
    </source>
</evidence>
<dbReference type="GO" id="GO:0000287">
    <property type="term" value="F:magnesium ion binding"/>
    <property type="evidence" value="ECO:0007669"/>
    <property type="project" value="UniProtKB-UniRule"/>
</dbReference>
<keyword evidence="14" id="KW-1185">Reference proteome</keyword>
<comment type="function">
    <text evidence="11">A protein kinase that phosphorylates Ser and Thr residues. Probably acts to suppress the effects of stress linked to accumulation of reactive oxygen species. Probably involved in the extracytoplasmic stress response.</text>
</comment>
<protein>
    <recommendedName>
        <fullName evidence="11">Stress response kinase A</fullName>
        <ecNumber evidence="11">2.7.11.1</ecNumber>
    </recommendedName>
    <alternativeName>
        <fullName evidence="11">Serine/threonine-protein kinase SrkA</fullName>
    </alternativeName>
</protein>
<comment type="subcellular location">
    <subcellularLocation>
        <location evidence="11">Cytoplasm</location>
    </subcellularLocation>
</comment>
<keyword evidence="2 11" id="KW-0723">Serine/threonine-protein kinase</keyword>
<evidence type="ECO:0000256" key="6">
    <source>
        <dbReference type="ARBA" id="ARBA00022741"/>
    </source>
</evidence>
<dbReference type="InterPro" id="IPR011009">
    <property type="entry name" value="Kinase-like_dom_sf"/>
</dbReference>
<evidence type="ECO:0000256" key="2">
    <source>
        <dbReference type="ARBA" id="ARBA00022527"/>
    </source>
</evidence>
<dbReference type="SUPFAM" id="SSF56112">
    <property type="entry name" value="Protein kinase-like (PK-like)"/>
    <property type="match status" value="1"/>
</dbReference>
<dbReference type="EMBL" id="JABWMJ010000003">
    <property type="protein sequence ID" value="NUZ05584.1"/>
    <property type="molecule type" value="Genomic_DNA"/>
</dbReference>
<evidence type="ECO:0000259" key="12">
    <source>
        <dbReference type="Pfam" id="PF01636"/>
    </source>
</evidence>
<evidence type="ECO:0000256" key="7">
    <source>
        <dbReference type="ARBA" id="ARBA00022777"/>
    </source>
</evidence>
<dbReference type="AlphaFoldDB" id="A0A7Y6TVY6"/>
<reference evidence="13 14" key="1">
    <citation type="submission" date="2020-06" db="EMBL/GenBank/DDBJ databases">
        <title>Schlegella sp. ID0723 isolated from air conditioner.</title>
        <authorList>
            <person name="Kim D.Y."/>
            <person name="Kim D.-U."/>
        </authorList>
    </citation>
    <scope>NUCLEOTIDE SEQUENCE [LARGE SCALE GENOMIC DNA]</scope>
    <source>
        <strain evidence="13 14">ID0723</strain>
    </source>
</reference>
<evidence type="ECO:0000256" key="10">
    <source>
        <dbReference type="ARBA" id="ARBA00023016"/>
    </source>
</evidence>
<feature type="active site" description="Proton acceptor" evidence="11">
    <location>
        <position position="227"/>
    </location>
</feature>
<evidence type="ECO:0000256" key="1">
    <source>
        <dbReference type="ARBA" id="ARBA00022490"/>
    </source>
</evidence>
<dbReference type="Gene3D" id="1.10.510.10">
    <property type="entry name" value="Transferase(Phosphotransferase) domain 1"/>
    <property type="match status" value="1"/>
</dbReference>
<keyword evidence="10 11" id="KW-0346">Stress response</keyword>
<keyword evidence="9 11" id="KW-0460">Magnesium</keyword>
<gene>
    <name evidence="11" type="primary">srkA</name>
    <name evidence="13" type="ORF">HQN59_07385</name>
</gene>
<name>A0A7Y6TVY6_9BURK</name>
<evidence type="ECO:0000256" key="9">
    <source>
        <dbReference type="ARBA" id="ARBA00022842"/>
    </source>
</evidence>
<comment type="catalytic activity">
    <reaction evidence="11">
        <text>L-threonyl-[protein] + ATP = O-phospho-L-threonyl-[protein] + ADP + H(+)</text>
        <dbReference type="Rhea" id="RHEA:46608"/>
        <dbReference type="Rhea" id="RHEA-COMP:11060"/>
        <dbReference type="Rhea" id="RHEA-COMP:11605"/>
        <dbReference type="ChEBI" id="CHEBI:15378"/>
        <dbReference type="ChEBI" id="CHEBI:30013"/>
        <dbReference type="ChEBI" id="CHEBI:30616"/>
        <dbReference type="ChEBI" id="CHEBI:61977"/>
        <dbReference type="ChEBI" id="CHEBI:456216"/>
        <dbReference type="EC" id="2.7.11.1"/>
    </reaction>
</comment>
<keyword evidence="6 11" id="KW-0547">Nucleotide-binding</keyword>
<dbReference type="InterPro" id="IPR002575">
    <property type="entry name" value="Aminoglycoside_PTrfase"/>
</dbReference>
<dbReference type="GO" id="GO:0004674">
    <property type="term" value="F:protein serine/threonine kinase activity"/>
    <property type="evidence" value="ECO:0007669"/>
    <property type="project" value="UniProtKB-UniRule"/>
</dbReference>
<evidence type="ECO:0000313" key="13">
    <source>
        <dbReference type="EMBL" id="NUZ05584.1"/>
    </source>
</evidence>
<dbReference type="Gene3D" id="3.30.200.70">
    <property type="match status" value="1"/>
</dbReference>
<sequence>MHPAGPDAHDAATPYRDLAPNLVLDALDAVGLVGDGRLIQLNSYENRVFQVMLDDGRAVVTKFYRPGRWSDAQILEEHAFANELAAAEIPVAPTWPLAIDQTSREAPRARRLGPTLAAFDSEASTYRFSVSPRMAGRAPELEDPATLEWIGRFIGRMHAVGAEAPFATRETLDLATFGTRNRDWLIDHDVVSPDVATEWRALTDAVLARVADAFETAGTRSIRLHGDCHVGNLLWTDHGPHFVDLDDAVNGPAVQDLWMLLAGDRPTQLRQLGPLLDGYRAFMDFDGRELALVEPLRTLRMLHHSAWIARRWNDPAFPIAFPWFESPKYWAEQVTRLREQLAAMDEAPLVDPG</sequence>
<dbReference type="Gene3D" id="1.20.1270.170">
    <property type="match status" value="1"/>
</dbReference>
<feature type="site" description="ATP" evidence="11">
    <location>
        <position position="43"/>
    </location>
</feature>
<dbReference type="HAMAP" id="MF_01497">
    <property type="entry name" value="SrkA_kinase"/>
    <property type="match status" value="1"/>
</dbReference>
<comment type="subunit">
    <text evidence="11">Monomer.</text>
</comment>
<dbReference type="GO" id="GO:0005737">
    <property type="term" value="C:cytoplasm"/>
    <property type="evidence" value="ECO:0007669"/>
    <property type="project" value="UniProtKB-SubCell"/>
</dbReference>
<dbReference type="GO" id="GO:0005524">
    <property type="term" value="F:ATP binding"/>
    <property type="evidence" value="ECO:0007669"/>
    <property type="project" value="UniProtKB-UniRule"/>
</dbReference>
<feature type="binding site" evidence="11">
    <location>
        <position position="244"/>
    </location>
    <ligand>
        <name>Mg(2+)</name>
        <dbReference type="ChEBI" id="CHEBI:18420"/>
    </ligand>
</feature>
<dbReference type="EC" id="2.7.11.1" evidence="11"/>
<dbReference type="PANTHER" id="PTHR39573:SF1">
    <property type="entry name" value="STRESS RESPONSE KINASE A"/>
    <property type="match status" value="1"/>
</dbReference>
<keyword evidence="3 11" id="KW-0597">Phosphoprotein</keyword>
<dbReference type="NCBIfam" id="NF008738">
    <property type="entry name" value="PRK11768.1"/>
    <property type="match status" value="1"/>
</dbReference>